<feature type="chain" id="PRO_5045296031" evidence="12">
    <location>
        <begin position="32"/>
        <end position="933"/>
    </location>
</feature>
<dbReference type="SUPFAM" id="SSF56935">
    <property type="entry name" value="Porins"/>
    <property type="match status" value="1"/>
</dbReference>
<dbReference type="Gene3D" id="2.40.170.20">
    <property type="entry name" value="TonB-dependent receptor, beta-barrel domain"/>
    <property type="match status" value="1"/>
</dbReference>
<dbReference type="InterPro" id="IPR000531">
    <property type="entry name" value="Beta-barrel_TonB"/>
</dbReference>
<accession>A0ABU9BRB0</accession>
<dbReference type="InterPro" id="IPR039426">
    <property type="entry name" value="TonB-dep_rcpt-like"/>
</dbReference>
<comment type="caution">
    <text evidence="15">The sequence shown here is derived from an EMBL/GenBank/DDBJ whole genome shotgun (WGS) entry which is preliminary data.</text>
</comment>
<evidence type="ECO:0000256" key="9">
    <source>
        <dbReference type="ARBA" id="ARBA00023237"/>
    </source>
</evidence>
<dbReference type="Proteomes" id="UP001371218">
    <property type="component" value="Unassembled WGS sequence"/>
</dbReference>
<evidence type="ECO:0000256" key="4">
    <source>
        <dbReference type="ARBA" id="ARBA00022452"/>
    </source>
</evidence>
<keyword evidence="4 10" id="KW-1134">Transmembrane beta strand</keyword>
<comment type="similarity">
    <text evidence="2 10 11">Belongs to the TonB-dependent receptor family.</text>
</comment>
<dbReference type="PANTHER" id="PTHR47234">
    <property type="match status" value="1"/>
</dbReference>
<evidence type="ECO:0000259" key="14">
    <source>
        <dbReference type="Pfam" id="PF07715"/>
    </source>
</evidence>
<evidence type="ECO:0000256" key="1">
    <source>
        <dbReference type="ARBA" id="ARBA00004571"/>
    </source>
</evidence>
<comment type="subcellular location">
    <subcellularLocation>
        <location evidence="1 10">Cell outer membrane</location>
        <topology evidence="1 10">Multi-pass membrane protein</topology>
    </subcellularLocation>
</comment>
<evidence type="ECO:0000256" key="8">
    <source>
        <dbReference type="ARBA" id="ARBA00023170"/>
    </source>
</evidence>
<keyword evidence="5 10" id="KW-0812">Transmembrane</keyword>
<gene>
    <name evidence="15" type="ORF">AACH06_15830</name>
</gene>
<dbReference type="Gene3D" id="2.170.130.10">
    <property type="entry name" value="TonB-dependent receptor, plug domain"/>
    <property type="match status" value="1"/>
</dbReference>
<keyword evidence="8 15" id="KW-0675">Receptor</keyword>
<evidence type="ECO:0000256" key="7">
    <source>
        <dbReference type="ARBA" id="ARBA00023136"/>
    </source>
</evidence>
<proteinExistence type="inferred from homology"/>
<dbReference type="EMBL" id="JBBUTG010000010">
    <property type="protein sequence ID" value="MEK8032299.1"/>
    <property type="molecule type" value="Genomic_DNA"/>
</dbReference>
<evidence type="ECO:0000313" key="16">
    <source>
        <dbReference type="Proteomes" id="UP001371218"/>
    </source>
</evidence>
<evidence type="ECO:0000256" key="10">
    <source>
        <dbReference type="PROSITE-ProRule" id="PRU01360"/>
    </source>
</evidence>
<sequence>MSRAPRHALPALHLLAQVAWLAIGIPLAANAQAPATDDAKAPKPARVEITGSAIKRIDGETALPVQVITREEIDKAGLTTASEIVARISATASNLTDGGSLAYGGFRDQMGFNGANLRGLGVSSTLVLLNGRRVANFASPGDNAGVDLNTLPAAAVDRVEVLLDGASSLYGSDAIGGVINFITRRDYQGIEVNAMGGATQEGGAGKRSVTVSAGFGDFSADRFNVVTVLDYQQTDSLNARQRQFISDLKIPERLPDLLSSYGFPANIRLGDEQYEALVAEGFSTNGKTVIDSYTINPAAATGCNPPATLYLPDGIGGIDGCTYDYMRAIELYPKSERTSLFGRGTFDLGSGHQAFLEASWVSSRSFYSGTPNRVAADIDVSLVPALAGTSLASLPADDENRLITVRARLVEAGLRTSELISSGQRYVAGVGGTLGDWDYELAFNHSTSTVSDRDHQGYLNEDMVLEGFASGVLNPFGASGDAGRQLYEAAQIRGEVRKSTGTMDSVDFKASTSLMKLSGGDLALALGGEFRREEQDYHQSEALAQDLILGETSQGPDADFSKARKVAAVFAELNAPLAAGLELQAAMRYERYQVSGGAFSPKLGLRYTPSKELLLRSSIGAGFRAPSMTDLYRPLTSGSSATVTDPVCLAQDPDATVTDCSDIWTTLNYSNPNLKSERSRQFSFGAVLEPKPGLSLSADYWSIEKRNLISTLGVDVILANLDKYGGLVRRYSDPAEDPNTDFMRECGDDLDPDDHEICYIELVKENRGKQIISGLDLGLALSKIDTDVGRFGVRLNGTLTLTSKQQMGNGDPYVSNLGHFVNDGVVQRWRHSLSVDWEYGPYNATLTNHYLSGYKDQTIIGKPDRQVSAYTLWDASAGWDVTKQLSLRGGIKNVFDTPPPFSQQAWFFLSGYDPSYTDPRGRFFYASVQYKFK</sequence>
<evidence type="ECO:0000313" key="15">
    <source>
        <dbReference type="EMBL" id="MEK8032299.1"/>
    </source>
</evidence>
<reference evidence="15 16" key="1">
    <citation type="submission" date="2024-04" db="EMBL/GenBank/DDBJ databases">
        <title>Novel species of the genus Ideonella isolated from streams.</title>
        <authorList>
            <person name="Lu H."/>
        </authorList>
    </citation>
    <scope>NUCLEOTIDE SEQUENCE [LARGE SCALE GENOMIC DNA]</scope>
    <source>
        <strain evidence="15 16">DXS29W</strain>
    </source>
</reference>
<evidence type="ECO:0000256" key="6">
    <source>
        <dbReference type="ARBA" id="ARBA00023077"/>
    </source>
</evidence>
<keyword evidence="7 10" id="KW-0472">Membrane</keyword>
<protein>
    <submittedName>
        <fullName evidence="15">TonB-dependent receptor</fullName>
    </submittedName>
</protein>
<dbReference type="CDD" id="cd01347">
    <property type="entry name" value="ligand_gated_channel"/>
    <property type="match status" value="1"/>
</dbReference>
<dbReference type="Pfam" id="PF07715">
    <property type="entry name" value="Plug"/>
    <property type="match status" value="1"/>
</dbReference>
<name>A0ABU9BRB0_9BURK</name>
<dbReference type="RefSeq" id="WP_341426721.1">
    <property type="nucleotide sequence ID" value="NZ_JBBUTG010000010.1"/>
</dbReference>
<feature type="signal peptide" evidence="12">
    <location>
        <begin position="1"/>
        <end position="31"/>
    </location>
</feature>
<feature type="domain" description="TonB-dependent receptor-like beta-barrel" evidence="13">
    <location>
        <begin position="437"/>
        <end position="894"/>
    </location>
</feature>
<keyword evidence="9 10" id="KW-0998">Cell outer membrane</keyword>
<organism evidence="15 16">
    <name type="scientific">Ideonella lacteola</name>
    <dbReference type="NCBI Taxonomy" id="2984193"/>
    <lineage>
        <taxon>Bacteria</taxon>
        <taxon>Pseudomonadati</taxon>
        <taxon>Pseudomonadota</taxon>
        <taxon>Betaproteobacteria</taxon>
        <taxon>Burkholderiales</taxon>
        <taxon>Sphaerotilaceae</taxon>
        <taxon>Ideonella</taxon>
    </lineage>
</organism>
<evidence type="ECO:0000256" key="11">
    <source>
        <dbReference type="RuleBase" id="RU003357"/>
    </source>
</evidence>
<dbReference type="InterPro" id="IPR036942">
    <property type="entry name" value="Beta-barrel_TonB_sf"/>
</dbReference>
<keyword evidence="6 11" id="KW-0798">TonB box</keyword>
<dbReference type="PANTHER" id="PTHR47234:SF2">
    <property type="entry name" value="TONB-DEPENDENT RECEPTOR"/>
    <property type="match status" value="1"/>
</dbReference>
<evidence type="ECO:0000256" key="12">
    <source>
        <dbReference type="SAM" id="SignalP"/>
    </source>
</evidence>
<keyword evidence="16" id="KW-1185">Reference proteome</keyword>
<dbReference type="InterPro" id="IPR012910">
    <property type="entry name" value="Plug_dom"/>
</dbReference>
<evidence type="ECO:0000256" key="5">
    <source>
        <dbReference type="ARBA" id="ARBA00022692"/>
    </source>
</evidence>
<evidence type="ECO:0000259" key="13">
    <source>
        <dbReference type="Pfam" id="PF00593"/>
    </source>
</evidence>
<dbReference type="Pfam" id="PF00593">
    <property type="entry name" value="TonB_dep_Rec_b-barrel"/>
    <property type="match status" value="1"/>
</dbReference>
<evidence type="ECO:0000256" key="3">
    <source>
        <dbReference type="ARBA" id="ARBA00022448"/>
    </source>
</evidence>
<evidence type="ECO:0000256" key="2">
    <source>
        <dbReference type="ARBA" id="ARBA00009810"/>
    </source>
</evidence>
<keyword evidence="12" id="KW-0732">Signal</keyword>
<feature type="domain" description="TonB-dependent receptor plug" evidence="14">
    <location>
        <begin position="60"/>
        <end position="178"/>
    </location>
</feature>
<dbReference type="PROSITE" id="PS52016">
    <property type="entry name" value="TONB_DEPENDENT_REC_3"/>
    <property type="match status" value="1"/>
</dbReference>
<dbReference type="InterPro" id="IPR037066">
    <property type="entry name" value="Plug_dom_sf"/>
</dbReference>
<keyword evidence="3 10" id="KW-0813">Transport</keyword>